<evidence type="ECO:0000313" key="1">
    <source>
        <dbReference type="EMBL" id="VFS70441.1"/>
    </source>
</evidence>
<proteinExistence type="predicted"/>
<reference evidence="1 2" key="1">
    <citation type="submission" date="2019-03" db="EMBL/GenBank/DDBJ databases">
        <authorList>
            <consortium name="Pathogen Informatics"/>
        </authorList>
    </citation>
    <scope>NUCLEOTIDE SEQUENCE [LARGE SCALE GENOMIC DNA]</scope>
    <source>
        <strain evidence="1 2">NCTC12993</strain>
    </source>
</reference>
<dbReference type="Proteomes" id="UP000401081">
    <property type="component" value="Unassembled WGS sequence"/>
</dbReference>
<dbReference type="EMBL" id="CAADJD010000021">
    <property type="protein sequence ID" value="VFS70441.1"/>
    <property type="molecule type" value="Genomic_DNA"/>
</dbReference>
<dbReference type="InterPro" id="IPR020034">
    <property type="entry name" value="CHP03577_EF0830/AHA3911"/>
</dbReference>
<name>A0A485BCC2_KLUCR</name>
<evidence type="ECO:0000313" key="2">
    <source>
        <dbReference type="Proteomes" id="UP000401081"/>
    </source>
</evidence>
<organism evidence="1 2">
    <name type="scientific">Kluyvera cryocrescens</name>
    <name type="common">Kluyvera citrophila</name>
    <dbReference type="NCBI Taxonomy" id="580"/>
    <lineage>
        <taxon>Bacteria</taxon>
        <taxon>Pseudomonadati</taxon>
        <taxon>Pseudomonadota</taxon>
        <taxon>Gammaproteobacteria</taxon>
        <taxon>Enterobacterales</taxon>
        <taxon>Enterobacteriaceae</taxon>
        <taxon>Kluyvera</taxon>
    </lineage>
</organism>
<protein>
    <submittedName>
        <fullName evidence="1">Uncharacterized protein</fullName>
    </submittedName>
</protein>
<gene>
    <name evidence="1" type="ORF">NCTC12993_04381</name>
</gene>
<dbReference type="Pfam" id="PF14272">
    <property type="entry name" value="Gly_rich_SFCGS"/>
    <property type="match status" value="1"/>
</dbReference>
<sequence>MANKAKYGMRSVEEGVTAINEGFNVLGFGFMDKEELGERLVEAWKKKYSA</sequence>
<accession>A0A485BCC2</accession>
<keyword evidence="2" id="KW-1185">Reference proteome</keyword>
<dbReference type="AlphaFoldDB" id="A0A485BCC2"/>